<evidence type="ECO:0000313" key="3">
    <source>
        <dbReference type="Proteomes" id="UP000093928"/>
    </source>
</evidence>
<feature type="compositionally biased region" description="Low complexity" evidence="1">
    <location>
        <begin position="28"/>
        <end position="51"/>
    </location>
</feature>
<gene>
    <name evidence="2" type="ORF">A5634_18125</name>
</gene>
<dbReference type="AlphaFoldDB" id="A0A1A3P784"/>
<dbReference type="EMBL" id="LZLS01000050">
    <property type="protein sequence ID" value="OBK29525.1"/>
    <property type="molecule type" value="Genomic_DNA"/>
</dbReference>
<organism evidence="2 3">
    <name type="scientific">Mycobacterium asiaticum</name>
    <dbReference type="NCBI Taxonomy" id="1790"/>
    <lineage>
        <taxon>Bacteria</taxon>
        <taxon>Bacillati</taxon>
        <taxon>Actinomycetota</taxon>
        <taxon>Actinomycetes</taxon>
        <taxon>Mycobacteriales</taxon>
        <taxon>Mycobacteriaceae</taxon>
        <taxon>Mycobacterium</taxon>
    </lineage>
</organism>
<accession>A0A1A3P784</accession>
<comment type="caution">
    <text evidence="2">The sequence shown here is derived from an EMBL/GenBank/DDBJ whole genome shotgun (WGS) entry which is preliminary data.</text>
</comment>
<reference evidence="2 3" key="1">
    <citation type="submission" date="2016-06" db="EMBL/GenBank/DDBJ databases">
        <authorList>
            <person name="Kjaerup R.B."/>
            <person name="Dalgaard T.S."/>
            <person name="Juul-Madsen H.R."/>
        </authorList>
    </citation>
    <scope>NUCLEOTIDE SEQUENCE [LARGE SCALE GENOMIC DNA]</scope>
    <source>
        <strain evidence="2 3">1165133.8</strain>
    </source>
</reference>
<feature type="region of interest" description="Disordered" evidence="1">
    <location>
        <begin position="1"/>
        <end position="84"/>
    </location>
</feature>
<protein>
    <recommendedName>
        <fullName evidence="4">PKD domain-containing protein</fullName>
    </recommendedName>
</protein>
<proteinExistence type="predicted"/>
<sequence length="165" mass="17128">MMANTNTADVTPLDETREEKAASRQRHPAGNAAPVATASAGAVKKAAAPVKTGDPAKKATPKAAAATPKADKPAATDQPAGKPVKLRWQFGDGGYAEREVEGQQAYSAGHAYAILPVEDQEGKFSAVVKADDGEPQYLVEVGAHSKCYQACVAHHRGLTAQARPA</sequence>
<evidence type="ECO:0000313" key="2">
    <source>
        <dbReference type="EMBL" id="OBK29525.1"/>
    </source>
</evidence>
<dbReference type="Proteomes" id="UP000093928">
    <property type="component" value="Unassembled WGS sequence"/>
</dbReference>
<evidence type="ECO:0008006" key="4">
    <source>
        <dbReference type="Google" id="ProtNLM"/>
    </source>
</evidence>
<dbReference type="RefSeq" id="WP_065143084.1">
    <property type="nucleotide sequence ID" value="NZ_LZLS01000050.1"/>
</dbReference>
<dbReference type="OrthoDB" id="9969727at2"/>
<name>A0A1A3P784_MYCAS</name>
<evidence type="ECO:0000256" key="1">
    <source>
        <dbReference type="SAM" id="MobiDB-lite"/>
    </source>
</evidence>